<dbReference type="STRING" id="161398.PP2015_2290"/>
<reference evidence="2 3" key="1">
    <citation type="submission" date="2015-11" db="EMBL/GenBank/DDBJ databases">
        <authorList>
            <person name="Zhang Y."/>
            <person name="Guo Z."/>
        </authorList>
    </citation>
    <scope>NUCLEOTIDE SEQUENCE [LARGE SCALE GENOMIC DNA]</scope>
    <source>
        <strain evidence="2 3">KCTC 12086</strain>
    </source>
</reference>
<keyword evidence="3" id="KW-1185">Reference proteome</keyword>
<dbReference type="OrthoDB" id="9803599at2"/>
<dbReference type="KEGG" id="pphe:PP2015_2290"/>
<keyword evidence="1" id="KW-0472">Membrane</keyword>
<feature type="transmembrane region" description="Helical" evidence="1">
    <location>
        <begin position="5"/>
        <end position="20"/>
    </location>
</feature>
<feature type="transmembrane region" description="Helical" evidence="1">
    <location>
        <begin position="41"/>
        <end position="61"/>
    </location>
</feature>
<keyword evidence="1" id="KW-1133">Transmembrane helix</keyword>
<proteinExistence type="predicted"/>
<accession>A0A0S2K3Z6</accession>
<evidence type="ECO:0000256" key="1">
    <source>
        <dbReference type="SAM" id="Phobius"/>
    </source>
</evidence>
<keyword evidence="1" id="KW-0812">Transmembrane</keyword>
<organism evidence="2 3">
    <name type="scientific">Pseudoalteromonas phenolica</name>
    <dbReference type="NCBI Taxonomy" id="161398"/>
    <lineage>
        <taxon>Bacteria</taxon>
        <taxon>Pseudomonadati</taxon>
        <taxon>Pseudomonadota</taxon>
        <taxon>Gammaproteobacteria</taxon>
        <taxon>Alteromonadales</taxon>
        <taxon>Pseudoalteromonadaceae</taxon>
        <taxon>Pseudoalteromonas</taxon>
    </lineage>
</organism>
<feature type="transmembrane region" description="Helical" evidence="1">
    <location>
        <begin position="67"/>
        <end position="86"/>
    </location>
</feature>
<evidence type="ECO:0000313" key="2">
    <source>
        <dbReference type="EMBL" id="ALO42787.1"/>
    </source>
</evidence>
<dbReference type="EMBL" id="CP013187">
    <property type="protein sequence ID" value="ALO42787.1"/>
    <property type="molecule type" value="Genomic_DNA"/>
</dbReference>
<dbReference type="Proteomes" id="UP000061457">
    <property type="component" value="Chromosome I"/>
</dbReference>
<dbReference type="AlphaFoldDB" id="A0A0S2K3Z6"/>
<evidence type="ECO:0000313" key="3">
    <source>
        <dbReference type="Proteomes" id="UP000061457"/>
    </source>
</evidence>
<sequence>MQYPIILNVLIASFITYLGSRETFKRRNIKPNTIYPSKFNVYLIWLIASVFIPLPIHQFILVGEVPYWSVTIVLMLLGTGLTTYYLSMKINYTADYLCKTHLFLPADTYPLKSLLCISFCSGDANRTSRGYILEFSFGNLPIDSDSINIEGLLKLLESKGHKIPNRSAI</sequence>
<dbReference type="PATRIC" id="fig|161398.10.peg.2338"/>
<dbReference type="RefSeq" id="WP_058030495.1">
    <property type="nucleotide sequence ID" value="NZ_CP013187.1"/>
</dbReference>
<gene>
    <name evidence="2" type="ORF">PP2015_2290</name>
</gene>
<name>A0A0S2K3Z6_9GAMM</name>
<protein>
    <submittedName>
        <fullName evidence="2">Uncharacterized protein</fullName>
    </submittedName>
</protein>